<evidence type="ECO:0000313" key="3">
    <source>
        <dbReference type="EMBL" id="KOG86859.1"/>
    </source>
</evidence>
<dbReference type="SUPFAM" id="SSF47090">
    <property type="entry name" value="PGBD-like"/>
    <property type="match status" value="1"/>
</dbReference>
<dbReference type="InterPro" id="IPR002477">
    <property type="entry name" value="Peptidoglycan-bd-like"/>
</dbReference>
<feature type="domain" description="Peptidoglycan binding-like" evidence="2">
    <location>
        <begin position="63"/>
        <end position="122"/>
    </location>
</feature>
<feature type="compositionally biased region" description="Basic and acidic residues" evidence="1">
    <location>
        <begin position="120"/>
        <end position="129"/>
    </location>
</feature>
<feature type="compositionally biased region" description="Low complexity" evidence="1">
    <location>
        <begin position="1"/>
        <end position="45"/>
    </location>
</feature>
<protein>
    <recommendedName>
        <fullName evidence="2">Peptidoglycan binding-like domain-containing protein</fullName>
    </recommendedName>
</protein>
<accession>A0ABR5J0C7</accession>
<organism evidence="3 4">
    <name type="scientific">Streptomyces varsoviensis</name>
    <dbReference type="NCBI Taxonomy" id="67373"/>
    <lineage>
        <taxon>Bacteria</taxon>
        <taxon>Bacillati</taxon>
        <taxon>Actinomycetota</taxon>
        <taxon>Actinomycetes</taxon>
        <taxon>Kitasatosporales</taxon>
        <taxon>Streptomycetaceae</taxon>
        <taxon>Streptomyces</taxon>
    </lineage>
</organism>
<dbReference type="Gene3D" id="1.10.101.10">
    <property type="entry name" value="PGBD-like superfamily/PGBD"/>
    <property type="match status" value="1"/>
</dbReference>
<proteinExistence type="predicted"/>
<dbReference type="Pfam" id="PF01471">
    <property type="entry name" value="PG_binding_1"/>
    <property type="match status" value="1"/>
</dbReference>
<dbReference type="EMBL" id="LGUT01002584">
    <property type="protein sequence ID" value="KOG86859.1"/>
    <property type="molecule type" value="Genomic_DNA"/>
</dbReference>
<dbReference type="InterPro" id="IPR036366">
    <property type="entry name" value="PGBDSf"/>
</dbReference>
<name>A0ABR5J0C7_9ACTN</name>
<feature type="region of interest" description="Disordered" evidence="1">
    <location>
        <begin position="108"/>
        <end position="129"/>
    </location>
</feature>
<sequence>PPSLPAAAPRVPAARASRAAPPARTAVPRRPGPATAGPAEPSPLRSTPPPRPPAVRVLRIGMRGADVADMQRRLEQTGIWYEAGADGYFGAAERRAVADYQRVRSITTDPAGVYGPRTRSTLEAETDGR</sequence>
<evidence type="ECO:0000313" key="4">
    <source>
        <dbReference type="Proteomes" id="UP000037020"/>
    </source>
</evidence>
<dbReference type="Proteomes" id="UP000037020">
    <property type="component" value="Unassembled WGS sequence"/>
</dbReference>
<reference evidence="3 4" key="1">
    <citation type="submission" date="2015-07" db="EMBL/GenBank/DDBJ databases">
        <authorList>
            <person name="Ju K.-S."/>
            <person name="Doroghazi J.R."/>
            <person name="Metcalf W.W."/>
        </authorList>
    </citation>
    <scope>NUCLEOTIDE SEQUENCE [LARGE SCALE GENOMIC DNA]</scope>
    <source>
        <strain evidence="3 4">NRRL B-3589</strain>
    </source>
</reference>
<evidence type="ECO:0000259" key="2">
    <source>
        <dbReference type="Pfam" id="PF01471"/>
    </source>
</evidence>
<feature type="region of interest" description="Disordered" evidence="1">
    <location>
        <begin position="1"/>
        <end position="54"/>
    </location>
</feature>
<comment type="caution">
    <text evidence="3">The sequence shown here is derived from an EMBL/GenBank/DDBJ whole genome shotgun (WGS) entry which is preliminary data.</text>
</comment>
<feature type="non-terminal residue" evidence="3">
    <location>
        <position position="1"/>
    </location>
</feature>
<dbReference type="InterPro" id="IPR036365">
    <property type="entry name" value="PGBD-like_sf"/>
</dbReference>
<keyword evidence="4" id="KW-1185">Reference proteome</keyword>
<gene>
    <name evidence="3" type="ORF">ADK38_28675</name>
</gene>
<evidence type="ECO:0000256" key="1">
    <source>
        <dbReference type="SAM" id="MobiDB-lite"/>
    </source>
</evidence>